<evidence type="ECO:0000259" key="1">
    <source>
        <dbReference type="Pfam" id="PF16036"/>
    </source>
</evidence>
<organism evidence="2">
    <name type="scientific">Sheuella amnicola</name>
    <dbReference type="NCBI Taxonomy" id="2707330"/>
    <lineage>
        <taxon>Bacteria</taxon>
        <taxon>Pseudomonadati</taxon>
        <taxon>Pseudomonadota</taxon>
        <taxon>Betaproteobacteria</taxon>
        <taxon>Burkholderiales</taxon>
        <taxon>Alcaligenaceae</taxon>
        <taxon>Sheuella</taxon>
    </lineage>
</organism>
<name>A0A6B2QV38_9BURK</name>
<accession>A0A6B2QV38</accession>
<comment type="caution">
    <text evidence="2">The sequence shown here is derived from an EMBL/GenBank/DDBJ whole genome shotgun (WGS) entry which is preliminary data.</text>
</comment>
<gene>
    <name evidence="2" type="ORF">G3I67_00875</name>
</gene>
<reference evidence="2" key="1">
    <citation type="submission" date="2020-02" db="EMBL/GenBank/DDBJ databases">
        <authorList>
            <person name="Chen W.-M."/>
        </authorList>
    </citation>
    <scope>NUCLEOTIDE SEQUENCE</scope>
    <source>
        <strain evidence="2">NBD-18</strain>
    </source>
</reference>
<evidence type="ECO:0000313" key="2">
    <source>
        <dbReference type="EMBL" id="NDY81773.1"/>
    </source>
</evidence>
<dbReference type="InterPro" id="IPR016088">
    <property type="entry name" value="Chalcone_isomerase_3-sand"/>
</dbReference>
<dbReference type="AlphaFoldDB" id="A0A6B2QV38"/>
<dbReference type="EMBL" id="JAAGRN010000001">
    <property type="protein sequence ID" value="NDY81773.1"/>
    <property type="molecule type" value="Genomic_DNA"/>
</dbReference>
<sequence length="139" mass="15721">MRYWGMEIYHARLWTLPSFSVGIAGDQPVVLELEYLRSLNGNAIAERSLKEMLRAAAVSDSQAKKWLEEMKAIFPDVKSGDRLTGQHIPGQGAVFWYNGRQIGQIDDADFARLFFGIWLSPNTSEPEMRMALLGRGMID</sequence>
<feature type="domain" description="Chalcone isomerase" evidence="1">
    <location>
        <begin position="30"/>
        <end position="134"/>
    </location>
</feature>
<dbReference type="Pfam" id="PF16036">
    <property type="entry name" value="Chalcone_3"/>
    <property type="match status" value="1"/>
</dbReference>
<proteinExistence type="predicted"/>
<protein>
    <recommendedName>
        <fullName evidence="1">Chalcone isomerase domain-containing protein</fullName>
    </recommendedName>
</protein>
<dbReference type="Gene3D" id="3.50.70.10">
    <property type="match status" value="1"/>
</dbReference>
<dbReference type="InterPro" id="IPR016087">
    <property type="entry name" value="Chalcone_isomerase"/>
</dbReference>